<dbReference type="AlphaFoldDB" id="A0A5D8YMB6"/>
<proteinExistence type="predicted"/>
<feature type="transmembrane region" description="Helical" evidence="1">
    <location>
        <begin position="83"/>
        <end position="101"/>
    </location>
</feature>
<evidence type="ECO:0000313" key="2">
    <source>
        <dbReference type="EMBL" id="TZF81394.1"/>
    </source>
</evidence>
<dbReference type="Proteomes" id="UP000323164">
    <property type="component" value="Unassembled WGS sequence"/>
</dbReference>
<gene>
    <name evidence="2" type="ORF">FW784_13640</name>
</gene>
<keyword evidence="3" id="KW-1185">Reference proteome</keyword>
<comment type="caution">
    <text evidence="2">The sequence shown here is derived from an EMBL/GenBank/DDBJ whole genome shotgun (WGS) entry which is preliminary data.</text>
</comment>
<evidence type="ECO:0000256" key="1">
    <source>
        <dbReference type="SAM" id="Phobius"/>
    </source>
</evidence>
<protein>
    <submittedName>
        <fullName evidence="2">Uncharacterized protein</fullName>
    </submittedName>
</protein>
<keyword evidence="1" id="KW-1133">Transmembrane helix</keyword>
<keyword evidence="1" id="KW-0472">Membrane</keyword>
<organism evidence="2 3">
    <name type="scientific">Cognatilysobacter lacus</name>
    <dbReference type="NCBI Taxonomy" id="1643323"/>
    <lineage>
        <taxon>Bacteria</taxon>
        <taxon>Pseudomonadati</taxon>
        <taxon>Pseudomonadota</taxon>
        <taxon>Gammaproteobacteria</taxon>
        <taxon>Lysobacterales</taxon>
        <taxon>Lysobacteraceae</taxon>
        <taxon>Cognatilysobacter</taxon>
    </lineage>
</organism>
<reference evidence="2 3" key="1">
    <citation type="submission" date="2019-08" db="EMBL/GenBank/DDBJ databases">
        <title>Draft genome sequence of Lysobacter sp. UKS-15.</title>
        <authorList>
            <person name="Im W.-T."/>
        </authorList>
    </citation>
    <scope>NUCLEOTIDE SEQUENCE [LARGE SCALE GENOMIC DNA]</scope>
    <source>
        <strain evidence="2 3">UKS-15</strain>
    </source>
</reference>
<name>A0A5D8YMB6_9GAMM</name>
<sequence>MATYIIYYIILSGVAGGVARAYIAAGLSAAESIDHPAPAPRWAWRYFVFSSAYAFACLIAPMITTPLWAHLPGHPRRTGFDLLATAVPMALLINWISCRIIRASNR</sequence>
<keyword evidence="1" id="KW-0812">Transmembrane</keyword>
<accession>A0A5D8YMB6</accession>
<dbReference type="EMBL" id="VTRV01000239">
    <property type="protein sequence ID" value="TZF81394.1"/>
    <property type="molecule type" value="Genomic_DNA"/>
</dbReference>
<dbReference type="RefSeq" id="WP_149353870.1">
    <property type="nucleotide sequence ID" value="NZ_VTRV01000239.1"/>
</dbReference>
<feature type="transmembrane region" description="Helical" evidence="1">
    <location>
        <begin position="6"/>
        <end position="30"/>
    </location>
</feature>
<evidence type="ECO:0000313" key="3">
    <source>
        <dbReference type="Proteomes" id="UP000323164"/>
    </source>
</evidence>
<feature type="transmembrane region" description="Helical" evidence="1">
    <location>
        <begin position="42"/>
        <end position="63"/>
    </location>
</feature>